<dbReference type="OrthoDB" id="1449127at2"/>
<protein>
    <recommendedName>
        <fullName evidence="3">tRNA_anti-like</fullName>
    </recommendedName>
</protein>
<evidence type="ECO:0000313" key="2">
    <source>
        <dbReference type="Proteomes" id="UP000012024"/>
    </source>
</evidence>
<dbReference type="EMBL" id="ANLA01000005">
    <property type="protein sequence ID" value="EMQ95539.1"/>
    <property type="molecule type" value="Genomic_DNA"/>
</dbReference>
<dbReference type="InterPro" id="IPR024422">
    <property type="entry name" value="Protein_unknown_function_OB"/>
</dbReference>
<sequence length="126" mass="14740">MRKWILILILFLIVLFIAYKYVFQEHRDIQTEKSSYTTSAVELAKEFEINSIDSESKYLDKTIQISGSISEFNEHSITLDNSVFCLFSEPQVSLFKLNEKVIIKGRFIGYDDLLEQIKMDQCDIIN</sequence>
<gene>
    <name evidence="1" type="ORF">D778_02373</name>
</gene>
<organism evidence="1 2">
    <name type="scientific">Xanthomarina gelatinilytica</name>
    <dbReference type="NCBI Taxonomy" id="1137281"/>
    <lineage>
        <taxon>Bacteria</taxon>
        <taxon>Pseudomonadati</taxon>
        <taxon>Bacteroidota</taxon>
        <taxon>Flavobacteriia</taxon>
        <taxon>Flavobacteriales</taxon>
        <taxon>Flavobacteriaceae</taxon>
        <taxon>Xanthomarina</taxon>
    </lineage>
</organism>
<keyword evidence="2" id="KW-1185">Reference proteome</keyword>
<evidence type="ECO:0000313" key="1">
    <source>
        <dbReference type="EMBL" id="EMQ95539.1"/>
    </source>
</evidence>
<reference evidence="1 2" key="1">
    <citation type="submission" date="2012-12" db="EMBL/GenBank/DDBJ databases">
        <title>Genome assembly of Formosa sp. AK20.</title>
        <authorList>
            <person name="Kumar R."/>
            <person name="Khatri I."/>
            <person name="Vaidya B."/>
            <person name="Subramanian S."/>
            <person name="Pinnaka A."/>
        </authorList>
    </citation>
    <scope>NUCLEOTIDE SEQUENCE [LARGE SCALE GENOMIC DNA]</scope>
    <source>
        <strain evidence="1 2">AK20</strain>
    </source>
</reference>
<dbReference type="Pfam" id="PF12869">
    <property type="entry name" value="tRNA_anti-like"/>
    <property type="match status" value="1"/>
</dbReference>
<dbReference type="AlphaFoldDB" id="M7N1B6"/>
<evidence type="ECO:0008006" key="3">
    <source>
        <dbReference type="Google" id="ProtNLM"/>
    </source>
</evidence>
<proteinExistence type="predicted"/>
<accession>M7N1B6</accession>
<dbReference type="eggNOG" id="ENOG5032W2E">
    <property type="taxonomic scope" value="Bacteria"/>
</dbReference>
<dbReference type="Proteomes" id="UP000012024">
    <property type="component" value="Unassembled WGS sequence"/>
</dbReference>
<dbReference type="GeneID" id="98640876"/>
<comment type="caution">
    <text evidence="1">The sequence shown here is derived from an EMBL/GenBank/DDBJ whole genome shotgun (WGS) entry which is preliminary data.</text>
</comment>
<name>M7N1B6_9FLAO</name>
<dbReference type="PATRIC" id="fig|1137281.3.peg.961"/>
<dbReference type="RefSeq" id="WP_007648202.1">
    <property type="nucleotide sequence ID" value="NZ_ANLA01000005.1"/>
</dbReference>